<dbReference type="Gene3D" id="2.60.40.1740">
    <property type="entry name" value="hypothetical protein (bacova_03559)"/>
    <property type="match status" value="1"/>
</dbReference>
<feature type="domain" description="DUF4973" evidence="2">
    <location>
        <begin position="41"/>
        <end position="176"/>
    </location>
</feature>
<dbReference type="InterPro" id="IPR032509">
    <property type="entry name" value="DUF4973"/>
</dbReference>
<dbReference type="PATRIC" id="fig|1122985.7.peg.1004"/>
<dbReference type="Pfam" id="PF16343">
    <property type="entry name" value="DUF4973"/>
    <property type="match status" value="1"/>
</dbReference>
<dbReference type="EMBL" id="JNGW01000036">
    <property type="protein sequence ID" value="KDR52932.1"/>
    <property type="molecule type" value="Genomic_DNA"/>
</dbReference>
<keyword evidence="4" id="KW-1185">Reference proteome</keyword>
<dbReference type="eggNOG" id="ENOG502Z9Y4">
    <property type="taxonomic scope" value="Bacteria"/>
</dbReference>
<dbReference type="HOGENOM" id="CLU_835911_0_0_10"/>
<sequence length="354" mass="40294">MDLQRLTHPLSYKKMKVKHLPIYAAMLASALATLTACNDEWKEEQYTQYVSFRAPLGKLGVTDVYVPYSRRNADKTFVEGSGLSSYKLPVIVSGSLQNENNITVHIAHDGDTLNVLNQARFLNRTELWYTDMKDYATIPETTTIPSGENVGLLNVKFNFNGIDMSNKWVLPLTIVNGENYGYTAHPRKNYAKALLRIFPFNDYSGDYSGSTMKIFVTGDEANATAKSIIRGYVVDDKTIFFYAGDIDESRTDRAKYKVFARFNGEKEGTVDFYTTNNDLKLKVNKQASFHIIEQKDDVKPYLVHRYVIINNISYDYVDYTSAPGTEFNWSVSGTLTLERQINTQIPDEDQAIEW</sequence>
<accession>A0A069QJS6</accession>
<evidence type="ECO:0008006" key="5">
    <source>
        <dbReference type="Google" id="ProtNLM"/>
    </source>
</evidence>
<reference evidence="3 4" key="1">
    <citation type="submission" date="2013-08" db="EMBL/GenBank/DDBJ databases">
        <authorList>
            <person name="Weinstock G."/>
            <person name="Sodergren E."/>
            <person name="Wylie T."/>
            <person name="Fulton L."/>
            <person name="Fulton R."/>
            <person name="Fronick C."/>
            <person name="O'Laughlin M."/>
            <person name="Godfrey J."/>
            <person name="Miner T."/>
            <person name="Herter B."/>
            <person name="Appelbaum E."/>
            <person name="Cordes M."/>
            <person name="Lek S."/>
            <person name="Wollam A."/>
            <person name="Pepin K.H."/>
            <person name="Palsikar V.B."/>
            <person name="Mitreva M."/>
            <person name="Wilson R.K."/>
        </authorList>
    </citation>
    <scope>NUCLEOTIDE SEQUENCE [LARGE SCALE GENOMIC DNA]</scope>
    <source>
        <strain evidence="3 4">ATCC 15930</strain>
    </source>
</reference>
<dbReference type="InterPro" id="IPR025371">
    <property type="entry name" value="BT_3044-like_C"/>
</dbReference>
<dbReference type="Gene3D" id="2.40.128.440">
    <property type="entry name" value="Uncharacterised protein PF14274, DUF4361"/>
    <property type="match status" value="1"/>
</dbReference>
<dbReference type="Proteomes" id="UP000027442">
    <property type="component" value="Unassembled WGS sequence"/>
</dbReference>
<evidence type="ECO:0000313" key="3">
    <source>
        <dbReference type="EMBL" id="KDR52932.1"/>
    </source>
</evidence>
<dbReference type="AlphaFoldDB" id="A0A069QJS6"/>
<organism evidence="3 4">
    <name type="scientific">Hoylesella loescheii DSM 19665 = JCM 12249 = ATCC 15930</name>
    <dbReference type="NCBI Taxonomy" id="1122985"/>
    <lineage>
        <taxon>Bacteria</taxon>
        <taxon>Pseudomonadati</taxon>
        <taxon>Bacteroidota</taxon>
        <taxon>Bacteroidia</taxon>
        <taxon>Bacteroidales</taxon>
        <taxon>Prevotellaceae</taxon>
        <taxon>Hoylesella</taxon>
    </lineage>
</organism>
<dbReference type="Pfam" id="PF14274">
    <property type="entry name" value="BT_3044-like_C"/>
    <property type="match status" value="1"/>
</dbReference>
<evidence type="ECO:0000259" key="1">
    <source>
        <dbReference type="Pfam" id="PF14274"/>
    </source>
</evidence>
<evidence type="ECO:0000313" key="4">
    <source>
        <dbReference type="Proteomes" id="UP000027442"/>
    </source>
</evidence>
<evidence type="ECO:0000259" key="2">
    <source>
        <dbReference type="Pfam" id="PF16343"/>
    </source>
</evidence>
<proteinExistence type="predicted"/>
<feature type="domain" description="BT-3044-like C-terminal" evidence="1">
    <location>
        <begin position="192"/>
        <end position="335"/>
    </location>
</feature>
<gene>
    <name evidence="3" type="ORF">HMPREF1991_00969</name>
</gene>
<name>A0A069QJS6_HOYLO</name>
<comment type="caution">
    <text evidence="3">The sequence shown here is derived from an EMBL/GenBank/DDBJ whole genome shotgun (WGS) entry which is preliminary data.</text>
</comment>
<protein>
    <recommendedName>
        <fullName evidence="5">DUF4973 domain-containing protein</fullName>
    </recommendedName>
</protein>